<evidence type="ECO:0000313" key="1">
    <source>
        <dbReference type="EMBL" id="CUO42343.1"/>
    </source>
</evidence>
<evidence type="ECO:0000313" key="2">
    <source>
        <dbReference type="Proteomes" id="UP000095787"/>
    </source>
</evidence>
<name>A0A174EWJ2_9FIRM</name>
<proteinExistence type="predicted"/>
<dbReference type="GeneID" id="97328396"/>
<protein>
    <submittedName>
        <fullName evidence="1">Uncharacterized protein</fullName>
    </submittedName>
</protein>
<reference evidence="1 2" key="1">
    <citation type="submission" date="2015-09" db="EMBL/GenBank/DDBJ databases">
        <authorList>
            <consortium name="Pathogen Informatics"/>
        </authorList>
    </citation>
    <scope>NUCLEOTIDE SEQUENCE [LARGE SCALE GENOMIC DNA]</scope>
    <source>
        <strain evidence="1 2">2789STDY5834841</strain>
    </source>
</reference>
<dbReference type="EMBL" id="CYZO01000046">
    <property type="protein sequence ID" value="CUO42343.1"/>
    <property type="molecule type" value="Genomic_DNA"/>
</dbReference>
<dbReference type="Proteomes" id="UP000095787">
    <property type="component" value="Unassembled WGS sequence"/>
</dbReference>
<dbReference type="AlphaFoldDB" id="A0A174EWJ2"/>
<gene>
    <name evidence="1" type="ORF">ERS852456_02524</name>
</gene>
<dbReference type="RefSeq" id="WP_055159427.1">
    <property type="nucleotide sequence ID" value="NZ_CATVPX010000014.1"/>
</dbReference>
<organism evidence="1 2">
    <name type="scientific">[Ruminococcus] torques</name>
    <dbReference type="NCBI Taxonomy" id="33039"/>
    <lineage>
        <taxon>Bacteria</taxon>
        <taxon>Bacillati</taxon>
        <taxon>Bacillota</taxon>
        <taxon>Clostridia</taxon>
        <taxon>Lachnospirales</taxon>
        <taxon>Lachnospiraceae</taxon>
        <taxon>Mediterraneibacter</taxon>
    </lineage>
</organism>
<sequence length="70" mass="7412">MGKKAKIVLNRKGITALLRSEEMRATIQKHAERIAGTSGGTVETYVAQTRAVAEVTGDDGNNSLLKAVGK</sequence>
<accession>A0A174EWJ2</accession>